<name>A0A059FNU6_9PROT</name>
<accession>A0A059FNU6</accession>
<protein>
    <submittedName>
        <fullName evidence="1">Uncharacterized protein</fullName>
    </submittedName>
</protein>
<comment type="caution">
    <text evidence="1">The sequence shown here is derived from an EMBL/GenBank/DDBJ whole genome shotgun (WGS) entry which is preliminary data.</text>
</comment>
<dbReference type="STRING" id="1280950.HJO_08814"/>
<dbReference type="Proteomes" id="UP000025171">
    <property type="component" value="Unassembled WGS sequence"/>
</dbReference>
<gene>
    <name evidence="1" type="ORF">HJO_08814</name>
</gene>
<proteinExistence type="predicted"/>
<evidence type="ECO:0000313" key="2">
    <source>
        <dbReference type="Proteomes" id="UP000025171"/>
    </source>
</evidence>
<sequence>MVALSRAGPSLTQGQFPAASVVDFRSLAPGRPEIPANLNKWVEPTNIGCNMVASATAY</sequence>
<organism evidence="1 2">
    <name type="scientific">Hyphomonas johnsonii MHS-2</name>
    <dbReference type="NCBI Taxonomy" id="1280950"/>
    <lineage>
        <taxon>Bacteria</taxon>
        <taxon>Pseudomonadati</taxon>
        <taxon>Pseudomonadota</taxon>
        <taxon>Alphaproteobacteria</taxon>
        <taxon>Hyphomonadales</taxon>
        <taxon>Hyphomonadaceae</taxon>
        <taxon>Hyphomonas</taxon>
    </lineage>
</organism>
<dbReference type="AlphaFoldDB" id="A0A059FNU6"/>
<keyword evidence="2" id="KW-1185">Reference proteome</keyword>
<evidence type="ECO:0000313" key="1">
    <source>
        <dbReference type="EMBL" id="KCZ92123.1"/>
    </source>
</evidence>
<reference evidence="1 2" key="1">
    <citation type="journal article" date="2014" name="Antonie Van Leeuwenhoek">
        <title>Hyphomonas beringensis sp. nov. and Hyphomonas chukchiensis sp. nov., isolated from surface seawater of the Bering Sea and Chukchi Sea.</title>
        <authorList>
            <person name="Li C."/>
            <person name="Lai Q."/>
            <person name="Li G."/>
            <person name="Dong C."/>
            <person name="Wang J."/>
            <person name="Liao Y."/>
            <person name="Shao Z."/>
        </authorList>
    </citation>
    <scope>NUCLEOTIDE SEQUENCE [LARGE SCALE GENOMIC DNA]</scope>
    <source>
        <strain evidence="1 2">MHS-2</strain>
    </source>
</reference>
<dbReference type="EMBL" id="ARYK01000004">
    <property type="protein sequence ID" value="KCZ92123.1"/>
    <property type="molecule type" value="Genomic_DNA"/>
</dbReference>